<proteinExistence type="evidence at transcript level"/>
<dbReference type="InterPro" id="IPR023271">
    <property type="entry name" value="Aquaporin-like"/>
</dbReference>
<feature type="transmembrane region" description="Helical" evidence="6">
    <location>
        <begin position="65"/>
        <end position="90"/>
    </location>
</feature>
<dbReference type="AlphaFoldDB" id="R4WQP0"/>
<dbReference type="PRINTS" id="PR00783">
    <property type="entry name" value="MINTRINSICP"/>
</dbReference>
<accession>R4WQP0</accession>
<protein>
    <submittedName>
        <fullName evidence="7">Aquaporin</fullName>
    </submittedName>
</protein>
<dbReference type="GO" id="GO:0005886">
    <property type="term" value="C:plasma membrane"/>
    <property type="evidence" value="ECO:0007669"/>
    <property type="project" value="TreeGrafter"/>
</dbReference>
<dbReference type="PANTHER" id="PTHR19139:SF270">
    <property type="entry name" value="ENTOMOGLYCEROPORIN 1-RELATED"/>
    <property type="match status" value="1"/>
</dbReference>
<evidence type="ECO:0000256" key="6">
    <source>
        <dbReference type="SAM" id="Phobius"/>
    </source>
</evidence>
<comment type="subcellular location">
    <subcellularLocation>
        <location evidence="1">Membrane</location>
        <topology evidence="1">Multi-pass membrane protein</topology>
    </subcellularLocation>
</comment>
<feature type="transmembrane region" description="Helical" evidence="6">
    <location>
        <begin position="183"/>
        <end position="204"/>
    </location>
</feature>
<dbReference type="InterPro" id="IPR000425">
    <property type="entry name" value="MIP"/>
</dbReference>
<feature type="transmembrane region" description="Helical" evidence="6">
    <location>
        <begin position="110"/>
        <end position="130"/>
    </location>
</feature>
<keyword evidence="4 6" id="KW-0472">Membrane</keyword>
<sequence>MFMVCMGCMNGIVKDVISPIQSPLTSGFAVATLIQIFGHVSDCHMNPAVTACFLVRGVIDIPTSIIYLIAELLGASIGYGLTRIIIPVSILAVNPGQCETQVHADLSNSGAAVFEFVITSVLIFLVCGLCDIRHSAKQDSAPIKFGLCIAGLSFVGGSLTGASLNPARSFGPAVWNWSWNGHWVYWAGPMSAGFIVPKFYQFLFEKDLKSMIEQ</sequence>
<dbReference type="Pfam" id="PF00230">
    <property type="entry name" value="MIP"/>
    <property type="match status" value="1"/>
</dbReference>
<evidence type="ECO:0000256" key="5">
    <source>
        <dbReference type="RuleBase" id="RU000477"/>
    </source>
</evidence>
<keyword evidence="5" id="KW-0813">Transport</keyword>
<keyword evidence="3 6" id="KW-1133">Transmembrane helix</keyword>
<feature type="transmembrane region" description="Helical" evidence="6">
    <location>
        <begin position="142"/>
        <end position="163"/>
    </location>
</feature>
<dbReference type="GO" id="GO:0015267">
    <property type="term" value="F:channel activity"/>
    <property type="evidence" value="ECO:0007669"/>
    <property type="project" value="InterPro"/>
</dbReference>
<evidence type="ECO:0000256" key="1">
    <source>
        <dbReference type="ARBA" id="ARBA00004141"/>
    </source>
</evidence>
<organism evidence="7">
    <name type="scientific">Riptortus pedestris</name>
    <name type="common">Bean bug</name>
    <dbReference type="NCBI Taxonomy" id="329032"/>
    <lineage>
        <taxon>Eukaryota</taxon>
        <taxon>Metazoa</taxon>
        <taxon>Ecdysozoa</taxon>
        <taxon>Arthropoda</taxon>
        <taxon>Hexapoda</taxon>
        <taxon>Insecta</taxon>
        <taxon>Pterygota</taxon>
        <taxon>Neoptera</taxon>
        <taxon>Paraneoptera</taxon>
        <taxon>Hemiptera</taxon>
        <taxon>Heteroptera</taxon>
        <taxon>Panheteroptera</taxon>
        <taxon>Pentatomomorpha</taxon>
        <taxon>Coreoidea</taxon>
        <taxon>Alydidae</taxon>
        <taxon>Riptortus</taxon>
    </lineage>
</organism>
<evidence type="ECO:0000256" key="3">
    <source>
        <dbReference type="ARBA" id="ARBA00022989"/>
    </source>
</evidence>
<dbReference type="InterPro" id="IPR034294">
    <property type="entry name" value="Aquaporin_transptr"/>
</dbReference>
<reference evidence="7" key="1">
    <citation type="journal article" date="2013" name="PLoS ONE">
        <title>Gene expression in gut symbiotic organ of stinkbug affected by extracellular bacterial symbiont.</title>
        <authorList>
            <person name="Futahashi R."/>
            <person name="Tanaka K."/>
            <person name="Tanahashi M."/>
            <person name="Nikoh N."/>
            <person name="Kikuchi Y."/>
            <person name="Lee B.L."/>
            <person name="Fukatsu T."/>
        </authorList>
    </citation>
    <scope>NUCLEOTIDE SEQUENCE</scope>
    <source>
        <tissue evidence="7">Midgut</tissue>
    </source>
</reference>
<evidence type="ECO:0000256" key="2">
    <source>
        <dbReference type="ARBA" id="ARBA00022692"/>
    </source>
</evidence>
<comment type="similarity">
    <text evidence="5">Belongs to the MIP/aquaporin (TC 1.A.8) family.</text>
</comment>
<dbReference type="SUPFAM" id="SSF81338">
    <property type="entry name" value="Aquaporin-like"/>
    <property type="match status" value="1"/>
</dbReference>
<evidence type="ECO:0000313" key="7">
    <source>
        <dbReference type="EMBL" id="BAN21211.1"/>
    </source>
</evidence>
<dbReference type="EMBL" id="AK417996">
    <property type="protein sequence ID" value="BAN21211.1"/>
    <property type="molecule type" value="mRNA"/>
</dbReference>
<keyword evidence="2 5" id="KW-0812">Transmembrane</keyword>
<name>R4WQP0_RIPPE</name>
<dbReference type="PANTHER" id="PTHR19139">
    <property type="entry name" value="AQUAPORIN TRANSPORTER"/>
    <property type="match status" value="1"/>
</dbReference>
<evidence type="ECO:0000256" key="4">
    <source>
        <dbReference type="ARBA" id="ARBA00023136"/>
    </source>
</evidence>
<dbReference type="Gene3D" id="1.20.1080.10">
    <property type="entry name" value="Glycerol uptake facilitator protein"/>
    <property type="match status" value="1"/>
</dbReference>